<evidence type="ECO:0000313" key="6">
    <source>
        <dbReference type="Proteomes" id="UP000008144"/>
    </source>
</evidence>
<dbReference type="Proteomes" id="UP000008144">
    <property type="component" value="Chromosome 7"/>
</dbReference>
<reference evidence="5" key="4">
    <citation type="submission" date="2025-09" db="UniProtKB">
        <authorList>
            <consortium name="Ensembl"/>
        </authorList>
    </citation>
    <scope>IDENTIFICATION</scope>
</reference>
<evidence type="ECO:0000256" key="4">
    <source>
        <dbReference type="ARBA" id="ARBA00023242"/>
    </source>
</evidence>
<comment type="subcellular location">
    <subcellularLocation>
        <location evidence="1">Nucleus</location>
    </subcellularLocation>
</comment>
<dbReference type="PANTHER" id="PTHR31344">
    <property type="entry name" value="NUCLEAR PORE COMPLEX PROTEIN NUP205"/>
    <property type="match status" value="1"/>
</dbReference>
<dbReference type="PANTHER" id="PTHR31344:SF0">
    <property type="entry name" value="NUCLEAR PORE COMPLEX PROTEIN NUP205"/>
    <property type="match status" value="1"/>
</dbReference>
<keyword evidence="4" id="KW-0539">Nucleus</keyword>
<dbReference type="HOGENOM" id="CLU_342445_0_0_1"/>
<dbReference type="GeneTree" id="ENSGT00390000004003"/>
<dbReference type="AlphaFoldDB" id="F6YTA1"/>
<keyword evidence="3" id="KW-0813">Transport</keyword>
<dbReference type="Pfam" id="PF11894">
    <property type="entry name" value="Nup192"/>
    <property type="match status" value="1"/>
</dbReference>
<dbReference type="InterPro" id="IPR021827">
    <property type="entry name" value="Nup186/Nup192/Nup205"/>
</dbReference>
<reference evidence="5" key="2">
    <citation type="journal article" date="2008" name="Genome Biol.">
        <title>Improved genome assembly and evidence-based global gene model set for the chordate Ciona intestinalis: new insight into intron and operon populations.</title>
        <authorList>
            <person name="Satou Y."/>
            <person name="Mineta K."/>
            <person name="Ogasawara M."/>
            <person name="Sasakura Y."/>
            <person name="Shoguchi E."/>
            <person name="Ueno K."/>
            <person name="Yamada L."/>
            <person name="Matsumoto J."/>
            <person name="Wasserscheid J."/>
            <person name="Dewar K."/>
            <person name="Wiley G.B."/>
            <person name="Macmil S.L."/>
            <person name="Roe B.A."/>
            <person name="Zeller R.W."/>
            <person name="Hastings K.E."/>
            <person name="Lemaire P."/>
            <person name="Lindquist E."/>
            <person name="Endo T."/>
            <person name="Hotta K."/>
            <person name="Inaba K."/>
        </authorList>
    </citation>
    <scope>NUCLEOTIDE SEQUENCE [LARGE SCALE GENOMIC DNA]</scope>
    <source>
        <strain evidence="5">wild type</strain>
    </source>
</reference>
<reference evidence="5" key="3">
    <citation type="submission" date="2025-08" db="UniProtKB">
        <authorList>
            <consortium name="Ensembl"/>
        </authorList>
    </citation>
    <scope>IDENTIFICATION</scope>
</reference>
<dbReference type="InParanoid" id="F6YTA1"/>
<sequence length="830" mass="92438">MSVLDASASVAMSSQRKELSKMLKTFGVLDLVQEFPNPLTLEQFIPSIVEQAISSCEATNEHGIIQCDVKALHNILEASCTTLSSSEDANRKQLAIADMQNILQNAMDRNMTRETVHAKLSFLTGWRHTLEVALTACPVDLLSKEARQEVLLSTLQHLVNTARSSDATQELTSPIAGIVLMIIVQIRASFFGDADPNITLDGSISAYETKQEISLASVAPLQVVVRGAMEWLLQAGLPAKVRTHLYTALLYYLQLCQKPNDSDKKKSRHGNLMLLASSEDIYARLNRDNLQLLQEYGDTFMDLLCKDASSGYGVCRVLAFACLDAIHQIDTHQTWLQYMVKNGYMAHIAHSFSQEDASLQESLDPNQDTPRSVFIYEQKMALLCSIAETQGGARAIIDCGILTQLAECNFLQMRPESNDSELGSSALSRYQQLLFPTFHLCSALLATLGGQSHHEVSALVLQFLLSHVNPIVNSVLKSQAIHTDIQALTELKLLTSILSETAGQDFSDPTMYPSIPTPVLLDIQGHLMRIQRQMLFLLPSFFLTDQLLKDLETKSKEEGSDFGQILTLIHEIGSNILTYARVVVAARSPDADSTFLLFSPSLAESSFGNPGYDDHRRQPALGALMRILHTCVSRFIAQRDSMSQQEWKISNIETLSSQDLNEVINGGTPQTMSRAQEKKVAEFILKQSVQQKTHLLECLYNVLENCLLLLWQHVDYYVLRAVPTETANANILFPSRNQSDTHQRSLRKLQEFSESFVGHSSQTEFGSNFSTPKSAGLRKETIVQLKMELASSLPDHFLKKLTNIEIPTKGTAASFMQPIVRRLQHIVKLH</sequence>
<name>F6YTA1_CIOIN</name>
<organism evidence="5 6">
    <name type="scientific">Ciona intestinalis</name>
    <name type="common">Transparent sea squirt</name>
    <name type="synonym">Ascidia intestinalis</name>
    <dbReference type="NCBI Taxonomy" id="7719"/>
    <lineage>
        <taxon>Eukaryota</taxon>
        <taxon>Metazoa</taxon>
        <taxon>Chordata</taxon>
        <taxon>Tunicata</taxon>
        <taxon>Ascidiacea</taxon>
        <taxon>Phlebobranchia</taxon>
        <taxon>Cionidae</taxon>
        <taxon>Ciona</taxon>
    </lineage>
</organism>
<dbReference type="STRING" id="7719.ENSCINP00000007322"/>
<comment type="similarity">
    <text evidence="2">Belongs to the NUP186/NUP192/NUP205 family.</text>
</comment>
<dbReference type="EMBL" id="EAAA01002377">
    <property type="status" value="NOT_ANNOTATED_CDS"/>
    <property type="molecule type" value="Genomic_DNA"/>
</dbReference>
<accession>F6YTA1</accession>
<keyword evidence="6" id="KW-1185">Reference proteome</keyword>
<dbReference type="GO" id="GO:0017056">
    <property type="term" value="F:structural constituent of nuclear pore"/>
    <property type="evidence" value="ECO:0000318"/>
    <property type="project" value="GO_Central"/>
</dbReference>
<evidence type="ECO:0000313" key="5">
    <source>
        <dbReference type="Ensembl" id="ENSCINP00000007322.3"/>
    </source>
</evidence>
<dbReference type="OMA" id="PWPKNVV"/>
<protein>
    <submittedName>
        <fullName evidence="5">Uncharacterized protein</fullName>
    </submittedName>
</protein>
<evidence type="ECO:0000256" key="3">
    <source>
        <dbReference type="ARBA" id="ARBA00022448"/>
    </source>
</evidence>
<reference evidence="6" key="1">
    <citation type="journal article" date="2002" name="Science">
        <title>The draft genome of Ciona intestinalis: insights into chordate and vertebrate origins.</title>
        <authorList>
            <person name="Dehal P."/>
            <person name="Satou Y."/>
            <person name="Campbell R.K."/>
            <person name="Chapman J."/>
            <person name="Degnan B."/>
            <person name="De Tomaso A."/>
            <person name="Davidson B."/>
            <person name="Di Gregorio A."/>
            <person name="Gelpke M."/>
            <person name="Goodstein D.M."/>
            <person name="Harafuji N."/>
            <person name="Hastings K.E."/>
            <person name="Ho I."/>
            <person name="Hotta K."/>
            <person name="Huang W."/>
            <person name="Kawashima T."/>
            <person name="Lemaire P."/>
            <person name="Martinez D."/>
            <person name="Meinertzhagen I.A."/>
            <person name="Necula S."/>
            <person name="Nonaka M."/>
            <person name="Putnam N."/>
            <person name="Rash S."/>
            <person name="Saiga H."/>
            <person name="Satake M."/>
            <person name="Terry A."/>
            <person name="Yamada L."/>
            <person name="Wang H.G."/>
            <person name="Awazu S."/>
            <person name="Azumi K."/>
            <person name="Boore J."/>
            <person name="Branno M."/>
            <person name="Chin-Bow S."/>
            <person name="DeSantis R."/>
            <person name="Doyle S."/>
            <person name="Francino P."/>
            <person name="Keys D.N."/>
            <person name="Haga S."/>
            <person name="Hayashi H."/>
            <person name="Hino K."/>
            <person name="Imai K.S."/>
            <person name="Inaba K."/>
            <person name="Kano S."/>
            <person name="Kobayashi K."/>
            <person name="Kobayashi M."/>
            <person name="Lee B.I."/>
            <person name="Makabe K.W."/>
            <person name="Manohar C."/>
            <person name="Matassi G."/>
            <person name="Medina M."/>
            <person name="Mochizuki Y."/>
            <person name="Mount S."/>
            <person name="Morishita T."/>
            <person name="Miura S."/>
            <person name="Nakayama A."/>
            <person name="Nishizaka S."/>
            <person name="Nomoto H."/>
            <person name="Ohta F."/>
            <person name="Oishi K."/>
            <person name="Rigoutsos I."/>
            <person name="Sano M."/>
            <person name="Sasaki A."/>
            <person name="Sasakura Y."/>
            <person name="Shoguchi E."/>
            <person name="Shin-i T."/>
            <person name="Spagnuolo A."/>
            <person name="Stainier D."/>
            <person name="Suzuki M.M."/>
            <person name="Tassy O."/>
            <person name="Takatori N."/>
            <person name="Tokuoka M."/>
            <person name="Yagi K."/>
            <person name="Yoshizaki F."/>
            <person name="Wada S."/>
            <person name="Zhang C."/>
            <person name="Hyatt P.D."/>
            <person name="Larimer F."/>
            <person name="Detter C."/>
            <person name="Doggett N."/>
            <person name="Glavina T."/>
            <person name="Hawkins T."/>
            <person name="Richardson P."/>
            <person name="Lucas S."/>
            <person name="Kohara Y."/>
            <person name="Levine M."/>
            <person name="Satoh N."/>
            <person name="Rokhsar D.S."/>
        </authorList>
    </citation>
    <scope>NUCLEOTIDE SEQUENCE [LARGE SCALE GENOMIC DNA]</scope>
</reference>
<proteinExistence type="inferred from homology"/>
<evidence type="ECO:0000256" key="2">
    <source>
        <dbReference type="ARBA" id="ARBA00005892"/>
    </source>
</evidence>
<evidence type="ECO:0000256" key="1">
    <source>
        <dbReference type="ARBA" id="ARBA00004123"/>
    </source>
</evidence>
<dbReference type="GO" id="GO:0044611">
    <property type="term" value="C:nuclear pore inner ring"/>
    <property type="evidence" value="ECO:0000318"/>
    <property type="project" value="GO_Central"/>
</dbReference>
<dbReference type="Ensembl" id="ENSCINT00000007322.3">
    <property type="protein sequence ID" value="ENSCINP00000007322.3"/>
    <property type="gene ID" value="ENSCING00000003558.3"/>
</dbReference>
<dbReference type="GO" id="GO:0006999">
    <property type="term" value="P:nuclear pore organization"/>
    <property type="evidence" value="ECO:0000318"/>
    <property type="project" value="GO_Central"/>
</dbReference>